<dbReference type="AlphaFoldDB" id="A0A6G3TC91"/>
<reference evidence="2 3" key="1">
    <citation type="submission" date="2020-01" db="EMBL/GenBank/DDBJ databases">
        <title>Insect and environment-associated Actinomycetes.</title>
        <authorList>
            <person name="Currrie C."/>
            <person name="Chevrette M."/>
            <person name="Carlson C."/>
            <person name="Stubbendieck R."/>
            <person name="Wendt-Pienkowski E."/>
        </authorList>
    </citation>
    <scope>NUCLEOTIDE SEQUENCE [LARGE SCALE GENOMIC DNA]</scope>
    <source>
        <strain evidence="2 3">SID7739</strain>
    </source>
</reference>
<evidence type="ECO:0000256" key="1">
    <source>
        <dbReference type="SAM" id="MobiDB-lite"/>
    </source>
</evidence>
<sequence>MDSDTYACPVCGQPVEAVVRRHKTLGIWVPEWAPGPCGNPECEAGPGKSAGAAEGEARPGRPEHSREPVTENP</sequence>
<proteinExistence type="predicted"/>
<accession>A0A6G3TC91</accession>
<evidence type="ECO:0000313" key="2">
    <source>
        <dbReference type="EMBL" id="NEC34244.1"/>
    </source>
</evidence>
<organism evidence="2 3">
    <name type="scientific">Streptomyces rubrogriseus</name>
    <dbReference type="NCBI Taxonomy" id="194673"/>
    <lineage>
        <taxon>Bacteria</taxon>
        <taxon>Bacillati</taxon>
        <taxon>Actinomycetota</taxon>
        <taxon>Actinomycetes</taxon>
        <taxon>Kitasatosporales</taxon>
        <taxon>Streptomycetaceae</taxon>
        <taxon>Streptomyces</taxon>
        <taxon>Streptomyces violaceoruber group</taxon>
    </lineage>
</organism>
<feature type="region of interest" description="Disordered" evidence="1">
    <location>
        <begin position="36"/>
        <end position="73"/>
    </location>
</feature>
<dbReference type="Proteomes" id="UP000475666">
    <property type="component" value="Unassembled WGS sequence"/>
</dbReference>
<evidence type="ECO:0000313" key="3">
    <source>
        <dbReference type="Proteomes" id="UP000475666"/>
    </source>
</evidence>
<comment type="caution">
    <text evidence="2">The sequence shown here is derived from an EMBL/GenBank/DDBJ whole genome shotgun (WGS) entry which is preliminary data.</text>
</comment>
<gene>
    <name evidence="2" type="ORF">G3I66_13790</name>
</gene>
<protein>
    <submittedName>
        <fullName evidence="2">Uncharacterized protein</fullName>
    </submittedName>
</protein>
<dbReference type="EMBL" id="JAAGMQ010000391">
    <property type="protein sequence ID" value="NEC34244.1"/>
    <property type="molecule type" value="Genomic_DNA"/>
</dbReference>
<name>A0A6G3TC91_9ACTN</name>
<feature type="compositionally biased region" description="Basic and acidic residues" evidence="1">
    <location>
        <begin position="55"/>
        <end position="73"/>
    </location>
</feature>